<reference evidence="1 2" key="1">
    <citation type="submission" date="2019-11" db="EMBL/GenBank/DDBJ databases">
        <title>Comparative genomics of hydrocarbon-degrading Desulfosarcina strains.</title>
        <authorList>
            <person name="Watanabe M."/>
            <person name="Kojima H."/>
            <person name="Fukui M."/>
        </authorList>
    </citation>
    <scope>NUCLEOTIDE SEQUENCE [LARGE SCALE GENOMIC DNA]</scope>
    <source>
        <strain evidence="1 2">PP31</strain>
    </source>
</reference>
<organism evidence="1 2">
    <name type="scientific">Desulfosarcina widdelii</name>
    <dbReference type="NCBI Taxonomy" id="947919"/>
    <lineage>
        <taxon>Bacteria</taxon>
        <taxon>Pseudomonadati</taxon>
        <taxon>Thermodesulfobacteriota</taxon>
        <taxon>Desulfobacteria</taxon>
        <taxon>Desulfobacterales</taxon>
        <taxon>Desulfosarcinaceae</taxon>
        <taxon>Desulfosarcina</taxon>
    </lineage>
</organism>
<dbReference type="EMBL" id="AP021875">
    <property type="protein sequence ID" value="BBO74830.1"/>
    <property type="molecule type" value="Genomic_DNA"/>
</dbReference>
<gene>
    <name evidence="1" type="ORF">DSCW_22470</name>
</gene>
<accession>A0A5K7Z2E2</accession>
<sequence>MARCNHGAVMLNPLYSRGKEKIQKEIVMFKTLRMWITLAAAMMIATKAFAADQLTETVKNGC</sequence>
<dbReference type="KEGG" id="dwd:DSCW_22470"/>
<proteinExistence type="predicted"/>
<evidence type="ECO:0000313" key="2">
    <source>
        <dbReference type="Proteomes" id="UP000427769"/>
    </source>
</evidence>
<protein>
    <submittedName>
        <fullName evidence="1">Uncharacterized protein</fullName>
    </submittedName>
</protein>
<evidence type="ECO:0000313" key="1">
    <source>
        <dbReference type="EMBL" id="BBO74830.1"/>
    </source>
</evidence>
<dbReference type="Proteomes" id="UP000427769">
    <property type="component" value="Chromosome"/>
</dbReference>
<dbReference type="AlphaFoldDB" id="A0A5K7Z2E2"/>
<name>A0A5K7Z2E2_9BACT</name>
<keyword evidence="2" id="KW-1185">Reference proteome</keyword>